<dbReference type="OrthoDB" id="8596007at2"/>
<feature type="transmembrane region" description="Helical" evidence="5">
    <location>
        <begin position="74"/>
        <end position="93"/>
    </location>
</feature>
<reference evidence="7 8" key="1">
    <citation type="submission" date="2019-03" db="EMBL/GenBank/DDBJ databases">
        <title>Paraburkholderia sp. isolated from native Mimosa gymnas in Guartela State Park, Brazil.</title>
        <authorList>
            <person name="Paulitsch F."/>
            <person name="Hungria M."/>
            <person name="Delamuta J.R.M."/>
            <person name="Ribeiro R.A."/>
            <person name="Dall'Agnol R."/>
            <person name="Silva J.S.B."/>
        </authorList>
    </citation>
    <scope>NUCLEOTIDE SEQUENCE [LARGE SCALE GENOMIC DNA]</scope>
    <source>
        <strain evidence="7 8">CNPSo 3008</strain>
    </source>
</reference>
<dbReference type="Pfam" id="PF07690">
    <property type="entry name" value="MFS_1"/>
    <property type="match status" value="1"/>
</dbReference>
<evidence type="ECO:0000256" key="4">
    <source>
        <dbReference type="ARBA" id="ARBA00023136"/>
    </source>
</evidence>
<dbReference type="InterPro" id="IPR036259">
    <property type="entry name" value="MFS_trans_sf"/>
</dbReference>
<dbReference type="SUPFAM" id="SSF103473">
    <property type="entry name" value="MFS general substrate transporter"/>
    <property type="match status" value="1"/>
</dbReference>
<dbReference type="RefSeq" id="WP_133179160.1">
    <property type="nucleotide sequence ID" value="NZ_SMOD01000001.1"/>
</dbReference>
<dbReference type="Proteomes" id="UP000295606">
    <property type="component" value="Unassembled WGS sequence"/>
</dbReference>
<evidence type="ECO:0000313" key="7">
    <source>
        <dbReference type="EMBL" id="TDG10758.1"/>
    </source>
</evidence>
<evidence type="ECO:0000259" key="6">
    <source>
        <dbReference type="PROSITE" id="PS50850"/>
    </source>
</evidence>
<name>A0A4R5LM07_9BURK</name>
<comment type="subcellular location">
    <subcellularLocation>
        <location evidence="1">Membrane</location>
        <topology evidence="1">Multi-pass membrane protein</topology>
    </subcellularLocation>
</comment>
<feature type="domain" description="Major facilitator superfamily (MFS) profile" evidence="6">
    <location>
        <begin position="35"/>
        <end position="441"/>
    </location>
</feature>
<dbReference type="EMBL" id="SMOD01000001">
    <property type="protein sequence ID" value="TDG10758.1"/>
    <property type="molecule type" value="Genomic_DNA"/>
</dbReference>
<keyword evidence="4 5" id="KW-0472">Membrane</keyword>
<keyword evidence="2 5" id="KW-0812">Transmembrane</keyword>
<evidence type="ECO:0000256" key="1">
    <source>
        <dbReference type="ARBA" id="ARBA00004141"/>
    </source>
</evidence>
<accession>A0A4R5LM07</accession>
<evidence type="ECO:0000256" key="5">
    <source>
        <dbReference type="SAM" id="Phobius"/>
    </source>
</evidence>
<dbReference type="InterPro" id="IPR020846">
    <property type="entry name" value="MFS_dom"/>
</dbReference>
<comment type="caution">
    <text evidence="7">The sequence shown here is derived from an EMBL/GenBank/DDBJ whole genome shotgun (WGS) entry which is preliminary data.</text>
</comment>
<protein>
    <submittedName>
        <fullName evidence="7">MFS transporter</fullName>
    </submittedName>
</protein>
<feature type="transmembrane region" description="Helical" evidence="5">
    <location>
        <begin position="415"/>
        <end position="436"/>
    </location>
</feature>
<dbReference type="Gene3D" id="1.20.1250.20">
    <property type="entry name" value="MFS general substrate transporter like domains"/>
    <property type="match status" value="2"/>
</dbReference>
<feature type="transmembrane region" description="Helical" evidence="5">
    <location>
        <begin position="187"/>
        <end position="206"/>
    </location>
</feature>
<feature type="transmembrane region" description="Helical" evidence="5">
    <location>
        <begin position="293"/>
        <end position="317"/>
    </location>
</feature>
<dbReference type="PROSITE" id="PS50850">
    <property type="entry name" value="MFS"/>
    <property type="match status" value="1"/>
</dbReference>
<dbReference type="GO" id="GO:0016020">
    <property type="term" value="C:membrane"/>
    <property type="evidence" value="ECO:0007669"/>
    <property type="project" value="UniProtKB-SubCell"/>
</dbReference>
<feature type="transmembrane region" description="Helical" evidence="5">
    <location>
        <begin position="329"/>
        <end position="347"/>
    </location>
</feature>
<feature type="transmembrane region" description="Helical" evidence="5">
    <location>
        <begin position="255"/>
        <end position="281"/>
    </location>
</feature>
<feature type="transmembrane region" description="Helical" evidence="5">
    <location>
        <begin position="33"/>
        <end position="53"/>
    </location>
</feature>
<evidence type="ECO:0000256" key="3">
    <source>
        <dbReference type="ARBA" id="ARBA00022989"/>
    </source>
</evidence>
<dbReference type="PANTHER" id="PTHR11662:SF333">
    <property type="entry name" value="D-GALACTONATE TRANSPORTER"/>
    <property type="match status" value="1"/>
</dbReference>
<dbReference type="CDD" id="cd17319">
    <property type="entry name" value="MFS_ExuT_GudP_like"/>
    <property type="match status" value="1"/>
</dbReference>
<feature type="transmembrane region" description="Helical" evidence="5">
    <location>
        <begin position="386"/>
        <end position="409"/>
    </location>
</feature>
<evidence type="ECO:0000256" key="2">
    <source>
        <dbReference type="ARBA" id="ARBA00022692"/>
    </source>
</evidence>
<dbReference type="InterPro" id="IPR050382">
    <property type="entry name" value="MFS_Na/Anion_cotransporter"/>
</dbReference>
<dbReference type="PANTHER" id="PTHR11662">
    <property type="entry name" value="SOLUTE CARRIER FAMILY 17"/>
    <property type="match status" value="1"/>
</dbReference>
<keyword evidence="3 5" id="KW-1133">Transmembrane helix</keyword>
<organism evidence="7 8">
    <name type="scientific">Paraburkholderia guartelaensis</name>
    <dbReference type="NCBI Taxonomy" id="2546446"/>
    <lineage>
        <taxon>Bacteria</taxon>
        <taxon>Pseudomonadati</taxon>
        <taxon>Pseudomonadota</taxon>
        <taxon>Betaproteobacteria</taxon>
        <taxon>Burkholderiales</taxon>
        <taxon>Burkholderiaceae</taxon>
        <taxon>Paraburkholderia</taxon>
    </lineage>
</organism>
<dbReference type="InterPro" id="IPR011701">
    <property type="entry name" value="MFS"/>
</dbReference>
<feature type="transmembrane region" description="Helical" evidence="5">
    <location>
        <begin position="99"/>
        <end position="119"/>
    </location>
</feature>
<gene>
    <name evidence="7" type="ORF">E1N52_00405</name>
</gene>
<proteinExistence type="predicted"/>
<dbReference type="AlphaFoldDB" id="A0A4R5LM07"/>
<dbReference type="GO" id="GO:0022857">
    <property type="term" value="F:transmembrane transporter activity"/>
    <property type="evidence" value="ECO:0007669"/>
    <property type="project" value="InterPro"/>
</dbReference>
<sequence>MKVVEEQALPAQSQAYEQSAESAQSAKRTRVRYFVLSMLLVATVLNFVDRSALGIVAPGLSKDLALNKMQMGELFAAFGLAYSIALLPGGILTDVLGSRLAYALSLVGWSIATLTQGLASGYHMLLGSRLTMGALEAPAFPSNTRAVTLWFPVQERGFATSVYVMGQYIGTPLFTGLLLWISSAYGWRTVFFVTGGFGILFSMVWYRMYRDPHKHGSVNAAELQYINEGATPAARKPREKFDWRMALKLLSYRQILAICLGKFCNNTLLVFFTTWFMTYLIEARHMSMIKVGIFQAMPFIGATIGILSAGFLSDFFIRRGVSISAARKAPLIIGTMLGASIVLVNFVESNEVVIAILTVAFFAQGIGSMSWAAVSEIAPRQYVGLTSSITSLAANIAGVTTPLMIGYITQHTGHFYWALNLMGAICLLGTLSYSLLLGKLSRIEL</sequence>
<evidence type="ECO:0000313" key="8">
    <source>
        <dbReference type="Proteomes" id="UP000295606"/>
    </source>
</evidence>
<feature type="transmembrane region" description="Helical" evidence="5">
    <location>
        <begin position="353"/>
        <end position="374"/>
    </location>
</feature>